<dbReference type="AlphaFoldDB" id="A0A0F8YWY3"/>
<gene>
    <name evidence="1" type="ORF">LCGC14_3104110</name>
</gene>
<protein>
    <submittedName>
        <fullName evidence="1">Uncharacterized protein</fullName>
    </submittedName>
</protein>
<dbReference type="EMBL" id="LAZR01066978">
    <property type="protein sequence ID" value="KKK52521.1"/>
    <property type="molecule type" value="Genomic_DNA"/>
</dbReference>
<name>A0A0F8YWY3_9ZZZZ</name>
<evidence type="ECO:0000313" key="1">
    <source>
        <dbReference type="EMBL" id="KKK52521.1"/>
    </source>
</evidence>
<proteinExistence type="predicted"/>
<accession>A0A0F8YWY3</accession>
<reference evidence="1" key="1">
    <citation type="journal article" date="2015" name="Nature">
        <title>Complex archaea that bridge the gap between prokaryotes and eukaryotes.</title>
        <authorList>
            <person name="Spang A."/>
            <person name="Saw J.H."/>
            <person name="Jorgensen S.L."/>
            <person name="Zaremba-Niedzwiedzka K."/>
            <person name="Martijn J."/>
            <person name="Lind A.E."/>
            <person name="van Eijk R."/>
            <person name="Schleper C."/>
            <person name="Guy L."/>
            <person name="Ettema T.J."/>
        </authorList>
    </citation>
    <scope>NUCLEOTIDE SEQUENCE</scope>
</reference>
<organism evidence="1">
    <name type="scientific">marine sediment metagenome</name>
    <dbReference type="NCBI Taxonomy" id="412755"/>
    <lineage>
        <taxon>unclassified sequences</taxon>
        <taxon>metagenomes</taxon>
        <taxon>ecological metagenomes</taxon>
    </lineage>
</organism>
<feature type="non-terminal residue" evidence="1">
    <location>
        <position position="63"/>
    </location>
</feature>
<sequence length="63" mass="6431">MKSILLAAALLAGATAATAEPVSVEAVMVPQEQMKFDLGDGSNHFVLAVRREGTAKGNGAFDG</sequence>
<comment type="caution">
    <text evidence="1">The sequence shown here is derived from an EMBL/GenBank/DDBJ whole genome shotgun (WGS) entry which is preliminary data.</text>
</comment>